<evidence type="ECO:0000313" key="5">
    <source>
        <dbReference type="Proteomes" id="UP000270697"/>
    </source>
</evidence>
<name>A0A1I5BJP7_9PSEU</name>
<keyword evidence="1" id="KW-1133">Transmembrane helix</keyword>
<evidence type="ECO:0000313" key="2">
    <source>
        <dbReference type="EMBL" id="RKT86630.1"/>
    </source>
</evidence>
<sequence>MPNPLAFATPTFWNSSQKIDDLLAQAGSQLDPITFQLQRVASIDTDEILRVAESGWGLDPDGQNDDTSALTKRLSLAIDNVLDARERAGEIWQGQAAEAFRKTLEEFRDSLQLLQGPSAKVGETLKKIKEEVDQSIFDVIAQVGSVGSFVGGILSLAGGLAAAPEPIVTKILAIVGGIIAVIVGIIGIVTNLVKAEYEKFDAIRKSFDAAISLQRAIP</sequence>
<feature type="transmembrane region" description="Helical" evidence="1">
    <location>
        <begin position="136"/>
        <end position="161"/>
    </location>
</feature>
<dbReference type="OrthoDB" id="4140785at2"/>
<reference evidence="2 5" key="2">
    <citation type="submission" date="2018-10" db="EMBL/GenBank/DDBJ databases">
        <title>Sequencing the genomes of 1000 actinobacteria strains.</title>
        <authorList>
            <person name="Klenk H.-P."/>
        </authorList>
    </citation>
    <scope>NUCLEOTIDE SEQUENCE [LARGE SCALE GENOMIC DNA]</scope>
    <source>
        <strain evidence="2 5">DSM 45119</strain>
    </source>
</reference>
<keyword evidence="5" id="KW-1185">Reference proteome</keyword>
<evidence type="ECO:0000313" key="3">
    <source>
        <dbReference type="EMBL" id="SFN74880.1"/>
    </source>
</evidence>
<keyword evidence="1" id="KW-0812">Transmembrane</keyword>
<protein>
    <submittedName>
        <fullName evidence="3">Uncharacterized protein</fullName>
    </submittedName>
</protein>
<keyword evidence="1" id="KW-0472">Membrane</keyword>
<dbReference type="RefSeq" id="WP_093154150.1">
    <property type="nucleotide sequence ID" value="NZ_FOUP01000006.1"/>
</dbReference>
<gene>
    <name evidence="2" type="ORF">ATL45_5008</name>
    <name evidence="3" type="ORF">SAMN05421805_106283</name>
</gene>
<dbReference type="EMBL" id="RBXX01000002">
    <property type="protein sequence ID" value="RKT86630.1"/>
    <property type="molecule type" value="Genomic_DNA"/>
</dbReference>
<dbReference type="STRING" id="455193.SAMN05421805_106283"/>
<proteinExistence type="predicted"/>
<evidence type="ECO:0000313" key="4">
    <source>
        <dbReference type="Proteomes" id="UP000199398"/>
    </source>
</evidence>
<reference evidence="3 4" key="1">
    <citation type="submission" date="2016-10" db="EMBL/GenBank/DDBJ databases">
        <authorList>
            <person name="de Groot N.N."/>
        </authorList>
    </citation>
    <scope>NUCLEOTIDE SEQUENCE [LARGE SCALE GENOMIC DNA]</scope>
    <source>
        <strain evidence="3 4">CPCC 201259</strain>
    </source>
</reference>
<organism evidence="3 4">
    <name type="scientific">Saccharopolyspora antimicrobica</name>
    <dbReference type="NCBI Taxonomy" id="455193"/>
    <lineage>
        <taxon>Bacteria</taxon>
        <taxon>Bacillati</taxon>
        <taxon>Actinomycetota</taxon>
        <taxon>Actinomycetes</taxon>
        <taxon>Pseudonocardiales</taxon>
        <taxon>Pseudonocardiaceae</taxon>
        <taxon>Saccharopolyspora</taxon>
    </lineage>
</organism>
<accession>A0A1I5BJP7</accession>
<evidence type="ECO:0000256" key="1">
    <source>
        <dbReference type="SAM" id="Phobius"/>
    </source>
</evidence>
<dbReference type="Proteomes" id="UP000199398">
    <property type="component" value="Unassembled WGS sequence"/>
</dbReference>
<dbReference type="AlphaFoldDB" id="A0A1I5BJP7"/>
<feature type="transmembrane region" description="Helical" evidence="1">
    <location>
        <begin position="167"/>
        <end position="189"/>
    </location>
</feature>
<dbReference type="Proteomes" id="UP000270697">
    <property type="component" value="Unassembled WGS sequence"/>
</dbReference>
<dbReference type="EMBL" id="FOUP01000006">
    <property type="protein sequence ID" value="SFN74880.1"/>
    <property type="molecule type" value="Genomic_DNA"/>
</dbReference>